<dbReference type="InterPro" id="IPR036770">
    <property type="entry name" value="Ankyrin_rpt-contain_sf"/>
</dbReference>
<dbReference type="PROSITE" id="PS50297">
    <property type="entry name" value="ANK_REP_REGION"/>
    <property type="match status" value="2"/>
</dbReference>
<dbReference type="SUPFAM" id="SSF53774">
    <property type="entry name" value="Glutaminase/Asparaginase"/>
    <property type="match status" value="1"/>
</dbReference>
<keyword evidence="11" id="KW-1185">Reference proteome</keyword>
<dbReference type="SFLD" id="SFLDS00057">
    <property type="entry name" value="Glutaminase/Asparaginase"/>
    <property type="match status" value="1"/>
</dbReference>
<dbReference type="Pfam" id="PF17763">
    <property type="entry name" value="Asparaginase_C"/>
    <property type="match status" value="1"/>
</dbReference>
<dbReference type="FunFam" id="3.40.50.40:FF:000001">
    <property type="entry name" value="L-asparaginase 1"/>
    <property type="match status" value="1"/>
</dbReference>
<dbReference type="PANTHER" id="PTHR11707:SF28">
    <property type="entry name" value="60 KDA LYSOPHOSPHOLIPASE"/>
    <property type="match status" value="1"/>
</dbReference>
<dbReference type="EMBL" id="MU863626">
    <property type="protein sequence ID" value="KAK4104885.1"/>
    <property type="molecule type" value="Genomic_DNA"/>
</dbReference>
<dbReference type="Pfam" id="PF12796">
    <property type="entry name" value="Ank_2"/>
    <property type="match status" value="1"/>
</dbReference>
<evidence type="ECO:0000256" key="7">
    <source>
        <dbReference type="SAM" id="MobiDB-lite"/>
    </source>
</evidence>
<dbReference type="PANTHER" id="PTHR11707">
    <property type="entry name" value="L-ASPARAGINASE"/>
    <property type="match status" value="1"/>
</dbReference>
<evidence type="ECO:0000256" key="6">
    <source>
        <dbReference type="PROSITE-ProRule" id="PRU00023"/>
    </source>
</evidence>
<dbReference type="InterPro" id="IPR040919">
    <property type="entry name" value="Asparaginase_C"/>
</dbReference>
<feature type="compositionally biased region" description="Low complexity" evidence="7">
    <location>
        <begin position="523"/>
        <end position="555"/>
    </location>
</feature>
<keyword evidence="4 6" id="KW-0040">ANK repeat</keyword>
<dbReference type="Gene3D" id="1.25.40.20">
    <property type="entry name" value="Ankyrin repeat-containing domain"/>
    <property type="match status" value="1"/>
</dbReference>
<sequence length="607" mass="64471">MGGSFLVEGQKPETLYPESRVLIIMTGGTICMQPSADGLVPMTGFLENAMAPRPSFNDNSTPSVKIHAYKNGVKETLDSLRTPPSAYSRHIRYGILEFQPLLDSSSISSIGWTEIAMTIKENYHIFDGFVVLHGTDSLAYTASALSFMMADLGKPVILTGSQASIFALQSDAVDNLLGSLIIAGTFVIPEVCLFFHHTLFRGNRTTKVSASSFEAFDSPNCEPLAKVTSLGVDVNWSLVRRPTRIAEFAVTKYLDTAHVACLRIFPGIKPEMVDSVLRVPNLRGLILETFGMGNAPGGVDGSLTKVIREAVDRGIVVVNVSQCTNGFVSPLYAPGTALGRAGVVFGHDLTTEAALTKLSYLLALPGLQYAEVTAQMSHSLRGEMTEMTLPSFSHPAGSIDSAVGRLTSAETALTALGYAIRNGELRTVREILEGDEFNHQLLKRADYAGNTAVHLAAVGPEPLVMRDLLMRGASVHARNRANNTPLYLAEKMGNAECVRLLKEAGAHLWLDNDLKGEGSSRVPSRGMSPASRSSSSSAFGSGSGSSPTTTTTMATCFEGGKDGINGTGEGNSAGAPEKVSNGDGVQLVQPALARRALLTGERGKIVG</sequence>
<dbReference type="GO" id="GO:0009066">
    <property type="term" value="P:aspartate family amino acid metabolic process"/>
    <property type="evidence" value="ECO:0007669"/>
    <property type="project" value="UniProtKB-ARBA"/>
</dbReference>
<dbReference type="PROSITE" id="PS50088">
    <property type="entry name" value="ANK_REPEAT"/>
    <property type="match status" value="2"/>
</dbReference>
<accession>A0AAN6QAT6</accession>
<feature type="repeat" description="ANK" evidence="6">
    <location>
        <begin position="481"/>
        <end position="513"/>
    </location>
</feature>
<dbReference type="InterPro" id="IPR027473">
    <property type="entry name" value="L-asparaginase_C"/>
</dbReference>
<keyword evidence="2" id="KW-0677">Repeat</keyword>
<dbReference type="SMART" id="SM00870">
    <property type="entry name" value="Asparaginase"/>
    <property type="match status" value="1"/>
</dbReference>
<evidence type="ECO:0000259" key="8">
    <source>
        <dbReference type="Pfam" id="PF00710"/>
    </source>
</evidence>
<dbReference type="PIRSF" id="PIRSF001220">
    <property type="entry name" value="L-ASNase_gatD"/>
    <property type="match status" value="1"/>
</dbReference>
<dbReference type="Gene3D" id="3.40.50.40">
    <property type="match status" value="1"/>
</dbReference>
<evidence type="ECO:0000256" key="2">
    <source>
        <dbReference type="ARBA" id="ARBA00022737"/>
    </source>
</evidence>
<proteinExistence type="inferred from homology"/>
<name>A0AAN6QAT6_9PEZI</name>
<feature type="compositionally biased region" description="Gly residues" evidence="7">
    <location>
        <begin position="562"/>
        <end position="571"/>
    </location>
</feature>
<evidence type="ECO:0000259" key="9">
    <source>
        <dbReference type="Pfam" id="PF17763"/>
    </source>
</evidence>
<gene>
    <name evidence="10" type="ORF">N658DRAFT_504427</name>
</gene>
<dbReference type="SUPFAM" id="SSF48403">
    <property type="entry name" value="Ankyrin repeat"/>
    <property type="match status" value="1"/>
</dbReference>
<feature type="domain" description="Asparaginase/glutaminase C-terminal" evidence="9">
    <location>
        <begin position="258"/>
        <end position="371"/>
    </location>
</feature>
<evidence type="ECO:0000256" key="4">
    <source>
        <dbReference type="ARBA" id="ARBA00023043"/>
    </source>
</evidence>
<feature type="region of interest" description="Disordered" evidence="7">
    <location>
        <begin position="513"/>
        <end position="582"/>
    </location>
</feature>
<feature type="domain" description="L-asparaginase N-terminal" evidence="8">
    <location>
        <begin position="20"/>
        <end position="238"/>
    </location>
</feature>
<reference evidence="10" key="1">
    <citation type="journal article" date="2023" name="Mol. Phylogenet. Evol.">
        <title>Genome-scale phylogeny and comparative genomics of the fungal order Sordariales.</title>
        <authorList>
            <person name="Hensen N."/>
            <person name="Bonometti L."/>
            <person name="Westerberg I."/>
            <person name="Brannstrom I.O."/>
            <person name="Guillou S."/>
            <person name="Cros-Aarteil S."/>
            <person name="Calhoun S."/>
            <person name="Haridas S."/>
            <person name="Kuo A."/>
            <person name="Mondo S."/>
            <person name="Pangilinan J."/>
            <person name="Riley R."/>
            <person name="LaButti K."/>
            <person name="Andreopoulos B."/>
            <person name="Lipzen A."/>
            <person name="Chen C."/>
            <person name="Yan M."/>
            <person name="Daum C."/>
            <person name="Ng V."/>
            <person name="Clum A."/>
            <person name="Steindorff A."/>
            <person name="Ohm R.A."/>
            <person name="Martin F."/>
            <person name="Silar P."/>
            <person name="Natvig D.O."/>
            <person name="Lalanne C."/>
            <person name="Gautier V."/>
            <person name="Ament-Velasquez S.L."/>
            <person name="Kruys A."/>
            <person name="Hutchinson M.I."/>
            <person name="Powell A.J."/>
            <person name="Barry K."/>
            <person name="Miller A.N."/>
            <person name="Grigoriev I.V."/>
            <person name="Debuchy R."/>
            <person name="Gladieux P."/>
            <person name="Hiltunen Thoren M."/>
            <person name="Johannesson H."/>
        </authorList>
    </citation>
    <scope>NUCLEOTIDE SEQUENCE</scope>
    <source>
        <strain evidence="10">CBS 757.83</strain>
    </source>
</reference>
<dbReference type="Pfam" id="PF00710">
    <property type="entry name" value="Asparaginase"/>
    <property type="match status" value="1"/>
</dbReference>
<dbReference type="PRINTS" id="PR00139">
    <property type="entry name" value="ASNGLNASE"/>
</dbReference>
<dbReference type="SMART" id="SM00248">
    <property type="entry name" value="ANK"/>
    <property type="match status" value="3"/>
</dbReference>
<evidence type="ECO:0000256" key="1">
    <source>
        <dbReference type="ARBA" id="ARBA00012920"/>
    </source>
</evidence>
<dbReference type="InterPro" id="IPR041725">
    <property type="entry name" value="L-asparaginase_I"/>
</dbReference>
<dbReference type="GO" id="GO:0004067">
    <property type="term" value="F:asparaginase activity"/>
    <property type="evidence" value="ECO:0007669"/>
    <property type="project" value="UniProtKB-UniRule"/>
</dbReference>
<dbReference type="FunFam" id="3.40.50.1170:FF:000003">
    <property type="entry name" value="60 kDa lysophospholipase"/>
    <property type="match status" value="1"/>
</dbReference>
<dbReference type="PIRSF" id="PIRSF500176">
    <property type="entry name" value="L_ASNase"/>
    <property type="match status" value="1"/>
</dbReference>
<dbReference type="InterPro" id="IPR037152">
    <property type="entry name" value="L-asparaginase_N_sf"/>
</dbReference>
<dbReference type="InterPro" id="IPR006034">
    <property type="entry name" value="Asparaginase/glutaminase-like"/>
</dbReference>
<dbReference type="InterPro" id="IPR002110">
    <property type="entry name" value="Ankyrin_rpt"/>
</dbReference>
<dbReference type="EC" id="3.5.1.1" evidence="1"/>
<dbReference type="Proteomes" id="UP001305647">
    <property type="component" value="Unassembled WGS sequence"/>
</dbReference>
<protein>
    <recommendedName>
        <fullName evidence="1">asparaginase</fullName>
        <ecNumber evidence="1">3.5.1.1</ecNumber>
    </recommendedName>
</protein>
<evidence type="ECO:0000256" key="5">
    <source>
        <dbReference type="ARBA" id="ARBA00061199"/>
    </source>
</evidence>
<dbReference type="AlphaFoldDB" id="A0AAN6QAT6"/>
<dbReference type="InterPro" id="IPR027474">
    <property type="entry name" value="L-asparaginase_N"/>
</dbReference>
<keyword evidence="3" id="KW-0378">Hydrolase</keyword>
<comment type="similarity">
    <text evidence="5">In the N-terminal section; belongs to the asparaginase 1 family.</text>
</comment>
<reference evidence="10" key="2">
    <citation type="submission" date="2023-05" db="EMBL/GenBank/DDBJ databases">
        <authorList>
            <consortium name="Lawrence Berkeley National Laboratory"/>
            <person name="Steindorff A."/>
            <person name="Hensen N."/>
            <person name="Bonometti L."/>
            <person name="Westerberg I."/>
            <person name="Brannstrom I.O."/>
            <person name="Guillou S."/>
            <person name="Cros-Aarteil S."/>
            <person name="Calhoun S."/>
            <person name="Haridas S."/>
            <person name="Kuo A."/>
            <person name="Mondo S."/>
            <person name="Pangilinan J."/>
            <person name="Riley R."/>
            <person name="Labutti K."/>
            <person name="Andreopoulos B."/>
            <person name="Lipzen A."/>
            <person name="Chen C."/>
            <person name="Yanf M."/>
            <person name="Daum C."/>
            <person name="Ng V."/>
            <person name="Clum A."/>
            <person name="Ohm R."/>
            <person name="Martin F."/>
            <person name="Silar P."/>
            <person name="Natvig D."/>
            <person name="Lalanne C."/>
            <person name="Gautier V."/>
            <person name="Ament-Velasquez S.L."/>
            <person name="Kruys A."/>
            <person name="Hutchinson M.I."/>
            <person name="Powell A.J."/>
            <person name="Barry K."/>
            <person name="Miller A.N."/>
            <person name="Grigoriev I.V."/>
            <person name="Debuchy R."/>
            <person name="Gladieux P."/>
            <person name="Thoren M.H."/>
            <person name="Johannesson H."/>
        </authorList>
    </citation>
    <scope>NUCLEOTIDE SEQUENCE</scope>
    <source>
        <strain evidence="10">CBS 757.83</strain>
    </source>
</reference>
<organism evidence="10 11">
    <name type="scientific">Parathielavia hyrcaniae</name>
    <dbReference type="NCBI Taxonomy" id="113614"/>
    <lineage>
        <taxon>Eukaryota</taxon>
        <taxon>Fungi</taxon>
        <taxon>Dikarya</taxon>
        <taxon>Ascomycota</taxon>
        <taxon>Pezizomycotina</taxon>
        <taxon>Sordariomycetes</taxon>
        <taxon>Sordariomycetidae</taxon>
        <taxon>Sordariales</taxon>
        <taxon>Chaetomiaceae</taxon>
        <taxon>Parathielavia</taxon>
    </lineage>
</organism>
<evidence type="ECO:0000313" key="11">
    <source>
        <dbReference type="Proteomes" id="UP001305647"/>
    </source>
</evidence>
<comment type="caution">
    <text evidence="10">The sequence shown here is derived from an EMBL/GenBank/DDBJ whole genome shotgun (WGS) entry which is preliminary data.</text>
</comment>
<dbReference type="PROSITE" id="PS51732">
    <property type="entry name" value="ASN_GLN_ASE_3"/>
    <property type="match status" value="1"/>
</dbReference>
<evidence type="ECO:0000256" key="3">
    <source>
        <dbReference type="ARBA" id="ARBA00022801"/>
    </source>
</evidence>
<dbReference type="CDD" id="cd08963">
    <property type="entry name" value="L-asparaginase_I"/>
    <property type="match status" value="1"/>
</dbReference>
<feature type="repeat" description="ANK" evidence="6">
    <location>
        <begin position="448"/>
        <end position="480"/>
    </location>
</feature>
<dbReference type="InterPro" id="IPR036152">
    <property type="entry name" value="Asp/glu_Ase-like_sf"/>
</dbReference>
<dbReference type="Gene3D" id="3.40.50.1170">
    <property type="entry name" value="L-asparaginase, N-terminal domain"/>
    <property type="match status" value="1"/>
</dbReference>
<evidence type="ECO:0000313" key="10">
    <source>
        <dbReference type="EMBL" id="KAK4104885.1"/>
    </source>
</evidence>